<proteinExistence type="inferred from homology"/>
<dbReference type="Gene3D" id="1.10.443.10">
    <property type="entry name" value="Intergrase catalytic core"/>
    <property type="match status" value="1"/>
</dbReference>
<dbReference type="InterPro" id="IPR038488">
    <property type="entry name" value="Integrase_DNA-bd_sf"/>
</dbReference>
<feature type="domain" description="Tyr recombinase" evidence="6">
    <location>
        <begin position="214"/>
        <end position="389"/>
    </location>
</feature>
<dbReference type="Pfam" id="PF00589">
    <property type="entry name" value="Phage_integrase"/>
    <property type="match status" value="1"/>
</dbReference>
<evidence type="ECO:0000313" key="8">
    <source>
        <dbReference type="EMBL" id="MCF3947801.1"/>
    </source>
</evidence>
<comment type="caution">
    <text evidence="8">The sequence shown here is derived from an EMBL/GenBank/DDBJ whole genome shotgun (WGS) entry which is preliminary data.</text>
</comment>
<dbReference type="PROSITE" id="PS51898">
    <property type="entry name" value="TYR_RECOMBINASE"/>
    <property type="match status" value="1"/>
</dbReference>
<comment type="similarity">
    <text evidence="1">Belongs to the 'phage' integrase family.</text>
</comment>
<keyword evidence="4" id="KW-0233">DNA recombination</keyword>
<dbReference type="EMBL" id="JAKGBZ010000030">
    <property type="protein sequence ID" value="MCF3947801.1"/>
    <property type="molecule type" value="Genomic_DNA"/>
</dbReference>
<dbReference type="InterPro" id="IPR050808">
    <property type="entry name" value="Phage_Integrase"/>
</dbReference>
<dbReference type="InterPro" id="IPR010998">
    <property type="entry name" value="Integrase_recombinase_N"/>
</dbReference>
<dbReference type="GO" id="GO:0003677">
    <property type="term" value="F:DNA binding"/>
    <property type="evidence" value="ECO:0007669"/>
    <property type="project" value="UniProtKB-KW"/>
</dbReference>
<dbReference type="InterPro" id="IPR011010">
    <property type="entry name" value="DNA_brk_join_enz"/>
</dbReference>
<dbReference type="InterPro" id="IPR002104">
    <property type="entry name" value="Integrase_catalytic"/>
</dbReference>
<dbReference type="RefSeq" id="WP_235705078.1">
    <property type="nucleotide sequence ID" value="NZ_JAKGBZ010000030.1"/>
</dbReference>
<dbReference type="CDD" id="cd00801">
    <property type="entry name" value="INT_P4_C"/>
    <property type="match status" value="1"/>
</dbReference>
<evidence type="ECO:0000256" key="5">
    <source>
        <dbReference type="PROSITE-ProRule" id="PRU01248"/>
    </source>
</evidence>
<dbReference type="PANTHER" id="PTHR30629">
    <property type="entry name" value="PROPHAGE INTEGRASE"/>
    <property type="match status" value="1"/>
</dbReference>
<dbReference type="InterPro" id="IPR053876">
    <property type="entry name" value="Phage_int_M"/>
</dbReference>
<accession>A0ABS9E1J8</accession>
<dbReference type="InterPro" id="IPR044068">
    <property type="entry name" value="CB"/>
</dbReference>
<keyword evidence="9" id="KW-1185">Reference proteome</keyword>
<evidence type="ECO:0000256" key="3">
    <source>
        <dbReference type="ARBA" id="ARBA00023125"/>
    </source>
</evidence>
<keyword evidence="2" id="KW-0229">DNA integration</keyword>
<dbReference type="Gene3D" id="3.30.160.390">
    <property type="entry name" value="Integrase, DNA-binding domain"/>
    <property type="match status" value="1"/>
</dbReference>
<dbReference type="Pfam" id="PF22022">
    <property type="entry name" value="Phage_int_M"/>
    <property type="match status" value="1"/>
</dbReference>
<dbReference type="SUPFAM" id="SSF56349">
    <property type="entry name" value="DNA breaking-rejoining enzymes"/>
    <property type="match status" value="1"/>
</dbReference>
<evidence type="ECO:0000256" key="2">
    <source>
        <dbReference type="ARBA" id="ARBA00022908"/>
    </source>
</evidence>
<dbReference type="Proteomes" id="UP001521209">
    <property type="component" value="Unassembled WGS sequence"/>
</dbReference>
<feature type="domain" description="Core-binding (CB)" evidence="7">
    <location>
        <begin position="102"/>
        <end position="183"/>
    </location>
</feature>
<sequence>MPKIVENKLTALAVRRITANGFYIDGRGLYLRIEDGRRLWVFRFTMPGSGKPAWFVIGQERDISLAQAREMARELRLKVRAGIDPRLERQAAKAARKAEADRTFEAVAEKYIAAHAAGWRNAKHAAQWAATLAAYAYPAIGGKPVASITTGDVLDLLDGLWTEKPETASRVRGRIESVLDYAKAQGWRSGENPAAWKGNLDHLLPARAKVARVQHHAAVPYAELPAVLAKLAEAQSMSALALQFVILTAARSGEARGARWNEIDLDARTWTIPGERMKAGRPHRVPLSNAVLAVLRAVAPLQRAPDAFIFPGGRIGSPLSDVSLSNALKAAGGGSATVHGCRSSFRDWCAEQTSYASEIAEAALAHVNRDKVEAAYQRSDLIERRARLMQDWADYLARPADSAVTPIRKARA</sequence>
<evidence type="ECO:0000313" key="9">
    <source>
        <dbReference type="Proteomes" id="UP001521209"/>
    </source>
</evidence>
<reference evidence="8 9" key="1">
    <citation type="submission" date="2022-01" db="EMBL/GenBank/DDBJ databases">
        <authorList>
            <person name="Won M."/>
            <person name="Kim S.-J."/>
            <person name="Kwon S.-W."/>
        </authorList>
    </citation>
    <scope>NUCLEOTIDE SEQUENCE [LARGE SCALE GENOMIC DNA]</scope>
    <source>
        <strain evidence="8 9">KCTC 23505</strain>
    </source>
</reference>
<dbReference type="Pfam" id="PF13356">
    <property type="entry name" value="Arm-DNA-bind_3"/>
    <property type="match status" value="1"/>
</dbReference>
<evidence type="ECO:0000256" key="1">
    <source>
        <dbReference type="ARBA" id="ARBA00008857"/>
    </source>
</evidence>
<protein>
    <submittedName>
        <fullName evidence="8">Integrase arm-type DNA-binding domain-containing protein</fullName>
    </submittedName>
</protein>
<name>A0ABS9E1J8_9PROT</name>
<keyword evidence="3 5" id="KW-0238">DNA-binding</keyword>
<organism evidence="8 9">
    <name type="scientific">Acidiphilium iwatense</name>
    <dbReference type="NCBI Taxonomy" id="768198"/>
    <lineage>
        <taxon>Bacteria</taxon>
        <taxon>Pseudomonadati</taxon>
        <taxon>Pseudomonadota</taxon>
        <taxon>Alphaproteobacteria</taxon>
        <taxon>Acetobacterales</taxon>
        <taxon>Acidocellaceae</taxon>
        <taxon>Acidiphilium</taxon>
    </lineage>
</organism>
<evidence type="ECO:0000259" key="7">
    <source>
        <dbReference type="PROSITE" id="PS51900"/>
    </source>
</evidence>
<evidence type="ECO:0000259" key="6">
    <source>
        <dbReference type="PROSITE" id="PS51898"/>
    </source>
</evidence>
<dbReference type="Gene3D" id="1.10.150.130">
    <property type="match status" value="1"/>
</dbReference>
<dbReference type="PANTHER" id="PTHR30629:SF2">
    <property type="entry name" value="PROPHAGE INTEGRASE INTS-RELATED"/>
    <property type="match status" value="1"/>
</dbReference>
<dbReference type="InterPro" id="IPR013762">
    <property type="entry name" value="Integrase-like_cat_sf"/>
</dbReference>
<dbReference type="InterPro" id="IPR025166">
    <property type="entry name" value="Integrase_DNA_bind_dom"/>
</dbReference>
<gene>
    <name evidence="8" type="ORF">L2A60_14050</name>
</gene>
<dbReference type="PROSITE" id="PS51900">
    <property type="entry name" value="CB"/>
    <property type="match status" value="1"/>
</dbReference>
<evidence type="ECO:0000256" key="4">
    <source>
        <dbReference type="ARBA" id="ARBA00023172"/>
    </source>
</evidence>